<dbReference type="InterPro" id="IPR013005">
    <property type="entry name" value="Ribosomal_uL4-like"/>
</dbReference>
<evidence type="ECO:0000313" key="8">
    <source>
        <dbReference type="Proteomes" id="UP000285655"/>
    </source>
</evidence>
<dbReference type="Pfam" id="PF00573">
    <property type="entry name" value="Ribosomal_L4"/>
    <property type="match status" value="1"/>
</dbReference>
<comment type="subunit">
    <text evidence="5">Part of the 50S ribosomal subunit.</text>
</comment>
<accession>A0A419DAB5</accession>
<dbReference type="SUPFAM" id="SSF52166">
    <property type="entry name" value="Ribosomal protein L4"/>
    <property type="match status" value="1"/>
</dbReference>
<proteinExistence type="inferred from homology"/>
<evidence type="ECO:0000256" key="3">
    <source>
        <dbReference type="ARBA" id="ARBA00023274"/>
    </source>
</evidence>
<comment type="similarity">
    <text evidence="1 5">Belongs to the universal ribosomal protein uL4 family.</text>
</comment>
<dbReference type="GO" id="GO:1990904">
    <property type="term" value="C:ribonucleoprotein complex"/>
    <property type="evidence" value="ECO:0007669"/>
    <property type="project" value="UniProtKB-KW"/>
</dbReference>
<dbReference type="GO" id="GO:0006412">
    <property type="term" value="P:translation"/>
    <property type="evidence" value="ECO:0007669"/>
    <property type="project" value="UniProtKB-UniRule"/>
</dbReference>
<dbReference type="GO" id="GO:0003735">
    <property type="term" value="F:structural constituent of ribosome"/>
    <property type="evidence" value="ECO:0007669"/>
    <property type="project" value="InterPro"/>
</dbReference>
<dbReference type="PANTHER" id="PTHR10746">
    <property type="entry name" value="50S RIBOSOMAL PROTEIN L4"/>
    <property type="match status" value="1"/>
</dbReference>
<dbReference type="PANTHER" id="PTHR10746:SF6">
    <property type="entry name" value="LARGE RIBOSOMAL SUBUNIT PROTEIN UL4M"/>
    <property type="match status" value="1"/>
</dbReference>
<dbReference type="InterPro" id="IPR002136">
    <property type="entry name" value="Ribosomal_uL4"/>
</dbReference>
<evidence type="ECO:0000313" key="7">
    <source>
        <dbReference type="EMBL" id="RJO60047.1"/>
    </source>
</evidence>
<dbReference type="Gene3D" id="3.40.1370.10">
    <property type="match status" value="1"/>
</dbReference>
<dbReference type="EMBL" id="QZJW01000055">
    <property type="protein sequence ID" value="RJO60047.1"/>
    <property type="molecule type" value="Genomic_DNA"/>
</dbReference>
<reference evidence="7 8" key="1">
    <citation type="journal article" date="2017" name="ISME J.">
        <title>Energy and carbon metabolisms in a deep terrestrial subsurface fluid microbial community.</title>
        <authorList>
            <person name="Momper L."/>
            <person name="Jungbluth S.P."/>
            <person name="Lee M.D."/>
            <person name="Amend J.P."/>
        </authorList>
    </citation>
    <scope>NUCLEOTIDE SEQUENCE [LARGE SCALE GENOMIC DNA]</scope>
    <source>
        <strain evidence="7">SURF_29</strain>
    </source>
</reference>
<gene>
    <name evidence="5" type="primary">rplD</name>
    <name evidence="7" type="ORF">C4544_06815</name>
</gene>
<dbReference type="HAMAP" id="MF_01328_B">
    <property type="entry name" value="Ribosomal_uL4_B"/>
    <property type="match status" value="1"/>
</dbReference>
<dbReference type="NCBIfam" id="TIGR03953">
    <property type="entry name" value="rplD_bact"/>
    <property type="match status" value="1"/>
</dbReference>
<dbReference type="GO" id="GO:0019843">
    <property type="term" value="F:rRNA binding"/>
    <property type="evidence" value="ECO:0007669"/>
    <property type="project" value="UniProtKB-UniRule"/>
</dbReference>
<protein>
    <recommendedName>
        <fullName evidence="4 5">Large ribosomal subunit protein uL4</fullName>
    </recommendedName>
</protein>
<keyword evidence="5" id="KW-0699">rRNA-binding</keyword>
<feature type="region of interest" description="Disordered" evidence="6">
    <location>
        <begin position="47"/>
        <end position="86"/>
    </location>
</feature>
<evidence type="ECO:0000256" key="4">
    <source>
        <dbReference type="ARBA" id="ARBA00035244"/>
    </source>
</evidence>
<name>A0A419DAB5_9BACT</name>
<comment type="function">
    <text evidence="5">One of the primary rRNA binding proteins, this protein initially binds near the 5'-end of the 23S rRNA. It is important during the early stages of 50S assembly. It makes multiple contacts with different domains of the 23S rRNA in the assembled 50S subunit and ribosome.</text>
</comment>
<dbReference type="InterPro" id="IPR023574">
    <property type="entry name" value="Ribosomal_uL4_dom_sf"/>
</dbReference>
<evidence type="ECO:0000256" key="5">
    <source>
        <dbReference type="HAMAP-Rule" id="MF_01328"/>
    </source>
</evidence>
<comment type="function">
    <text evidence="5">Forms part of the polypeptide exit tunnel.</text>
</comment>
<dbReference type="Proteomes" id="UP000285655">
    <property type="component" value="Unassembled WGS sequence"/>
</dbReference>
<keyword evidence="3 5" id="KW-0687">Ribonucleoprotein</keyword>
<dbReference type="GO" id="GO:0005840">
    <property type="term" value="C:ribosome"/>
    <property type="evidence" value="ECO:0007669"/>
    <property type="project" value="UniProtKB-KW"/>
</dbReference>
<evidence type="ECO:0000256" key="2">
    <source>
        <dbReference type="ARBA" id="ARBA00022980"/>
    </source>
</evidence>
<comment type="caution">
    <text evidence="7">The sequence shown here is derived from an EMBL/GenBank/DDBJ whole genome shotgun (WGS) entry which is preliminary data.</text>
</comment>
<organism evidence="7 8">
    <name type="scientific">candidate division WS5 bacterium</name>
    <dbReference type="NCBI Taxonomy" id="2093353"/>
    <lineage>
        <taxon>Bacteria</taxon>
        <taxon>candidate division WS5</taxon>
    </lineage>
</organism>
<sequence>MKVAVYDKTGKKSASVVDTKIFDGKANQTLLAEAIYIYSSNKRQAPASTLDRSEVSGGGKKPWRQKGTGRARAGSSRSPIWRSGGVTFGPRPEQHYKLNMPKKKKDAALSAALASKKAEDILVIKEVKMEKPSTKALSDLFKKLDLDRNILIISEKDDINLYKSARNLKCGVKTYDYKKMNAYDVLWAKKIVFLGDSLSLAGGKK</sequence>
<keyword evidence="2 5" id="KW-0689">Ribosomal protein</keyword>
<evidence type="ECO:0000256" key="1">
    <source>
        <dbReference type="ARBA" id="ARBA00010528"/>
    </source>
</evidence>
<dbReference type="AlphaFoldDB" id="A0A419DAB5"/>
<evidence type="ECO:0000256" key="6">
    <source>
        <dbReference type="SAM" id="MobiDB-lite"/>
    </source>
</evidence>
<keyword evidence="5" id="KW-0694">RNA-binding</keyword>